<accession>M3D353</accession>
<dbReference type="RefSeq" id="XP_016759693.1">
    <property type="nucleotide sequence ID" value="XM_016906196.1"/>
</dbReference>
<gene>
    <name evidence="2" type="ORF">SEPMUDRAFT_150467</name>
</gene>
<evidence type="ECO:0000256" key="1">
    <source>
        <dbReference type="SAM" id="MobiDB-lite"/>
    </source>
</evidence>
<dbReference type="OMA" id="LVWCLSD"/>
<proteinExistence type="predicted"/>
<dbReference type="eggNOG" id="ENOG502R947">
    <property type="taxonomic scope" value="Eukaryota"/>
</dbReference>
<dbReference type="InterPro" id="IPR016024">
    <property type="entry name" value="ARM-type_fold"/>
</dbReference>
<dbReference type="STRING" id="692275.M3D353"/>
<name>M3D353_SPHMS</name>
<dbReference type="AlphaFoldDB" id="M3D353"/>
<dbReference type="SUPFAM" id="SSF48371">
    <property type="entry name" value="ARM repeat"/>
    <property type="match status" value="1"/>
</dbReference>
<keyword evidence="3" id="KW-1185">Reference proteome</keyword>
<dbReference type="HOGENOM" id="CLU_476645_0_0_1"/>
<feature type="compositionally biased region" description="Low complexity" evidence="1">
    <location>
        <begin position="447"/>
        <end position="456"/>
    </location>
</feature>
<dbReference type="EMBL" id="KB456266">
    <property type="protein sequence ID" value="EMF11572.1"/>
    <property type="molecule type" value="Genomic_DNA"/>
</dbReference>
<feature type="region of interest" description="Disordered" evidence="1">
    <location>
        <begin position="447"/>
        <end position="469"/>
    </location>
</feature>
<dbReference type="Gene3D" id="1.25.10.10">
    <property type="entry name" value="Leucine-rich Repeat Variant"/>
    <property type="match status" value="1"/>
</dbReference>
<feature type="region of interest" description="Disordered" evidence="1">
    <location>
        <begin position="547"/>
        <end position="572"/>
    </location>
</feature>
<evidence type="ECO:0000313" key="2">
    <source>
        <dbReference type="EMBL" id="EMF11572.1"/>
    </source>
</evidence>
<organism evidence="2 3">
    <name type="scientific">Sphaerulina musiva (strain SO2202)</name>
    <name type="common">Poplar stem canker fungus</name>
    <name type="synonym">Septoria musiva</name>
    <dbReference type="NCBI Taxonomy" id="692275"/>
    <lineage>
        <taxon>Eukaryota</taxon>
        <taxon>Fungi</taxon>
        <taxon>Dikarya</taxon>
        <taxon>Ascomycota</taxon>
        <taxon>Pezizomycotina</taxon>
        <taxon>Dothideomycetes</taxon>
        <taxon>Dothideomycetidae</taxon>
        <taxon>Mycosphaerellales</taxon>
        <taxon>Mycosphaerellaceae</taxon>
        <taxon>Sphaerulina</taxon>
    </lineage>
</organism>
<dbReference type="InterPro" id="IPR011989">
    <property type="entry name" value="ARM-like"/>
</dbReference>
<reference evidence="2 3" key="1">
    <citation type="journal article" date="2012" name="PLoS Pathog.">
        <title>Diverse lifestyles and strategies of plant pathogenesis encoded in the genomes of eighteen Dothideomycetes fungi.</title>
        <authorList>
            <person name="Ohm R.A."/>
            <person name="Feau N."/>
            <person name="Henrissat B."/>
            <person name="Schoch C.L."/>
            <person name="Horwitz B.A."/>
            <person name="Barry K.W."/>
            <person name="Condon B.J."/>
            <person name="Copeland A.C."/>
            <person name="Dhillon B."/>
            <person name="Glaser F."/>
            <person name="Hesse C.N."/>
            <person name="Kosti I."/>
            <person name="LaButti K."/>
            <person name="Lindquist E.A."/>
            <person name="Lucas S."/>
            <person name="Salamov A.A."/>
            <person name="Bradshaw R.E."/>
            <person name="Ciuffetti L."/>
            <person name="Hamelin R.C."/>
            <person name="Kema G.H.J."/>
            <person name="Lawrence C."/>
            <person name="Scott J.A."/>
            <person name="Spatafora J.W."/>
            <person name="Turgeon B.G."/>
            <person name="de Wit P.J.G.M."/>
            <person name="Zhong S."/>
            <person name="Goodwin S.B."/>
            <person name="Grigoriev I.V."/>
        </authorList>
    </citation>
    <scope>NUCLEOTIDE SEQUENCE [LARGE SCALE GENOMIC DNA]</scope>
    <source>
        <strain evidence="2 3">SO2202</strain>
    </source>
</reference>
<evidence type="ECO:0000313" key="3">
    <source>
        <dbReference type="Proteomes" id="UP000016931"/>
    </source>
</evidence>
<dbReference type="Proteomes" id="UP000016931">
    <property type="component" value="Unassembled WGS sequence"/>
</dbReference>
<feature type="region of interest" description="Disordered" evidence="1">
    <location>
        <begin position="403"/>
        <end position="422"/>
    </location>
</feature>
<dbReference type="GeneID" id="27903333"/>
<protein>
    <submittedName>
        <fullName evidence="2">Uncharacterized protein</fullName>
    </submittedName>
</protein>
<sequence length="572" mass="62692">MSGVEAEGGGEMTSVSLAFQAISSINDAGPSNFSETAIALRSLAESSKKSESTRQQLSQPILLNTLTSLLYIHSSASSTLPDTDQETSAVIADSALRCIANTCTNNDNHTARDILCSSTTAAFFPWASAYLSSSQNDFSIRLLTTKVLNNICHQHEVSQRICYEEKVHWGLIRFLNEVCGKGLDDGELDGAINVLFEVSGQKTTTTKEAEMSPPLSSLPDDVLSALLNLHSIRNTAENDYVKPWSHDIETFATLSETILVFLRDEEIQKQIISNKLFPQVWQLLERQEKLISQIPREAEGGEEAEEDRKLMIPLQASLVWCLSDMAAIPAFATTYSHNSEVITQLTDVIHAAADTARRIRGNSSEHTRTADRCYPEKFQGLSASSQLFNAAAQILGNMLWTTQQQQQQQASPNGNPDVFSSPHAIISHTESIPYDLLDIVVSLPESLSTPNNSNPSTSPPSPSPDTADTLHSITGLLIQLSRPSIAIREEIGAYEYTAPAIRKMCGHAREEVRQGGVKLVKALGRECVENQRRFGEMVAEVARGMQQQQQQQQEGRPIVEEMDDGEGCSGNV</sequence>
<dbReference type="OrthoDB" id="26149at2759"/>